<keyword evidence="2 8" id="KW-0813">Transport</keyword>
<dbReference type="EMBL" id="JBBHLI010000006">
    <property type="protein sequence ID" value="MEK9501613.1"/>
    <property type="molecule type" value="Genomic_DNA"/>
</dbReference>
<dbReference type="Gene3D" id="2.40.170.20">
    <property type="entry name" value="TonB-dependent receptor, beta-barrel domain"/>
    <property type="match status" value="1"/>
</dbReference>
<keyword evidence="7 8" id="KW-0998">Cell outer membrane</keyword>
<evidence type="ECO:0000256" key="7">
    <source>
        <dbReference type="ARBA" id="ARBA00023237"/>
    </source>
</evidence>
<feature type="signal peptide" evidence="10">
    <location>
        <begin position="1"/>
        <end position="18"/>
    </location>
</feature>
<dbReference type="InterPro" id="IPR000531">
    <property type="entry name" value="Beta-barrel_TonB"/>
</dbReference>
<keyword evidence="4 8" id="KW-0812">Transmembrane</keyword>
<dbReference type="Pfam" id="PF07715">
    <property type="entry name" value="Plug"/>
    <property type="match status" value="1"/>
</dbReference>
<comment type="caution">
    <text evidence="13">The sequence shown here is derived from an EMBL/GenBank/DDBJ whole genome shotgun (WGS) entry which is preliminary data.</text>
</comment>
<evidence type="ECO:0000256" key="5">
    <source>
        <dbReference type="ARBA" id="ARBA00023077"/>
    </source>
</evidence>
<dbReference type="PANTHER" id="PTHR30069">
    <property type="entry name" value="TONB-DEPENDENT OUTER MEMBRANE RECEPTOR"/>
    <property type="match status" value="1"/>
</dbReference>
<evidence type="ECO:0000256" key="2">
    <source>
        <dbReference type="ARBA" id="ARBA00022448"/>
    </source>
</evidence>
<feature type="domain" description="TonB-dependent receptor plug" evidence="12">
    <location>
        <begin position="55"/>
        <end position="160"/>
    </location>
</feature>
<keyword evidence="10" id="KW-0732">Signal</keyword>
<comment type="similarity">
    <text evidence="8 9">Belongs to the TonB-dependent receptor family.</text>
</comment>
<evidence type="ECO:0000256" key="8">
    <source>
        <dbReference type="PROSITE-ProRule" id="PRU01360"/>
    </source>
</evidence>
<organism evidence="13 14">
    <name type="scientific">Gaopeijia maritima</name>
    <dbReference type="NCBI Taxonomy" id="3119007"/>
    <lineage>
        <taxon>Bacteria</taxon>
        <taxon>Pseudomonadati</taxon>
        <taxon>Gemmatimonadota</taxon>
        <taxon>Longimicrobiia</taxon>
        <taxon>Gaopeijiales</taxon>
        <taxon>Gaopeijiaceae</taxon>
        <taxon>Gaopeijia</taxon>
    </lineage>
</organism>
<dbReference type="Pfam" id="PF00593">
    <property type="entry name" value="TonB_dep_Rec_b-barrel"/>
    <property type="match status" value="1"/>
</dbReference>
<keyword evidence="3 8" id="KW-1134">Transmembrane beta strand</keyword>
<keyword evidence="5 9" id="KW-0798">TonB box</keyword>
<evidence type="ECO:0000313" key="13">
    <source>
        <dbReference type="EMBL" id="MEK9501613.1"/>
    </source>
</evidence>
<evidence type="ECO:0000256" key="3">
    <source>
        <dbReference type="ARBA" id="ARBA00022452"/>
    </source>
</evidence>
<dbReference type="Gene3D" id="2.170.130.10">
    <property type="entry name" value="TonB-dependent receptor, plug domain"/>
    <property type="match status" value="1"/>
</dbReference>
<accession>A0ABU9EA59</accession>
<evidence type="ECO:0000259" key="11">
    <source>
        <dbReference type="Pfam" id="PF00593"/>
    </source>
</evidence>
<dbReference type="InterPro" id="IPR036942">
    <property type="entry name" value="Beta-barrel_TonB_sf"/>
</dbReference>
<dbReference type="InterPro" id="IPR039426">
    <property type="entry name" value="TonB-dep_rcpt-like"/>
</dbReference>
<dbReference type="RefSeq" id="WP_405287017.1">
    <property type="nucleotide sequence ID" value="NZ_JBBHLI010000006.1"/>
</dbReference>
<dbReference type="SUPFAM" id="SSF56935">
    <property type="entry name" value="Porins"/>
    <property type="match status" value="1"/>
</dbReference>
<evidence type="ECO:0000256" key="10">
    <source>
        <dbReference type="SAM" id="SignalP"/>
    </source>
</evidence>
<evidence type="ECO:0000256" key="1">
    <source>
        <dbReference type="ARBA" id="ARBA00004571"/>
    </source>
</evidence>
<proteinExistence type="inferred from homology"/>
<dbReference type="InterPro" id="IPR037066">
    <property type="entry name" value="Plug_dom_sf"/>
</dbReference>
<dbReference type="PROSITE" id="PS52016">
    <property type="entry name" value="TONB_DEPENDENT_REC_3"/>
    <property type="match status" value="1"/>
</dbReference>
<feature type="domain" description="TonB-dependent receptor-like beta-barrel" evidence="11">
    <location>
        <begin position="300"/>
        <end position="649"/>
    </location>
</feature>
<name>A0ABU9EA59_9BACT</name>
<protein>
    <submittedName>
        <fullName evidence="13">TonB-dependent receptor</fullName>
    </submittedName>
</protein>
<keyword evidence="6 8" id="KW-0472">Membrane</keyword>
<comment type="subcellular location">
    <subcellularLocation>
        <location evidence="1 8">Cell outer membrane</location>
        <topology evidence="1 8">Multi-pass membrane protein</topology>
    </subcellularLocation>
</comment>
<evidence type="ECO:0000256" key="6">
    <source>
        <dbReference type="ARBA" id="ARBA00023136"/>
    </source>
</evidence>
<keyword evidence="13" id="KW-0675">Receptor</keyword>
<dbReference type="Proteomes" id="UP001484239">
    <property type="component" value="Unassembled WGS sequence"/>
</dbReference>
<dbReference type="PANTHER" id="PTHR30069:SF39">
    <property type="entry name" value="BLL6183 PROTEIN"/>
    <property type="match status" value="1"/>
</dbReference>
<evidence type="ECO:0000259" key="12">
    <source>
        <dbReference type="Pfam" id="PF07715"/>
    </source>
</evidence>
<evidence type="ECO:0000256" key="9">
    <source>
        <dbReference type="RuleBase" id="RU003357"/>
    </source>
</evidence>
<evidence type="ECO:0000313" key="14">
    <source>
        <dbReference type="Proteomes" id="UP001484239"/>
    </source>
</evidence>
<dbReference type="InterPro" id="IPR012910">
    <property type="entry name" value="Plug_dom"/>
</dbReference>
<reference evidence="13 14" key="1">
    <citation type="submission" date="2024-02" db="EMBL/GenBank/DDBJ databases">
        <title>A novel Gemmatimonadota bacterium.</title>
        <authorList>
            <person name="Du Z.-J."/>
            <person name="Ye Y.-Q."/>
        </authorList>
    </citation>
    <scope>NUCLEOTIDE SEQUENCE [LARGE SCALE GENOMIC DNA]</scope>
    <source>
        <strain evidence="13 14">DH-20</strain>
    </source>
</reference>
<gene>
    <name evidence="13" type="ORF">WI372_11535</name>
</gene>
<evidence type="ECO:0000256" key="4">
    <source>
        <dbReference type="ARBA" id="ARBA00022692"/>
    </source>
</evidence>
<keyword evidence="14" id="KW-1185">Reference proteome</keyword>
<feature type="chain" id="PRO_5045294429" evidence="10">
    <location>
        <begin position="19"/>
        <end position="682"/>
    </location>
</feature>
<sequence length="682" mass="73205">MRLGLVMLALALPSVARAQAPPDSTASDTVTYVLPPLEVAVERERSAPPPIGALTVDPALLRSTPAPDAYRLLRRVAGIEVHDQGQGPGYASNVVMRGFTSDHSSDVLLVIDGVPVNLPAHGHVEGYADWNVLMAPAVSSLRVLHGNASPLYGDFALAGAVEVFTRADAERTEATFGGTSFGDLAGSLTTGRRGTRGGFFVGGEGRSSDGWRDGAASTLANGLVRGWRSVGGGRLEGGVSLYRSEWDSPGFVSVLDFNEEAFQNPTDATDGGESQRAVVHARFARPVSASAHLQAVAWGMASDYALFLHVPGHDHGGTPGSLQQSGEWDERTGFGGQLEAGFSTGSGDVVVGVSGRADDVRYRHAATLEREVINPEVALDARHRAAALYGRWRWSPTTRLGVDLGARLDRLTHESRSDFDEDGLWVSATNTVFAPKLGVRYRWTDRWSVNATTARGFRSAVGIIGDPTREPYLSWSHELGAVWEGAGGEVEVAAFRTDVDNERVFDPITLTSTGAGESTRQGIDAHIEWALPRGLHLEAGGTWTHARLSGAYVDAHDDHPHEVFEASPTVPDDEEAARRVPGLADWRGRLRLRMPVTRALEASLGYDVVGPHVPIGEPTVETRSYSVLDLGASWMIAEGQAVDLEVGNLLDVRYVELRSAGYVTPGAPRSVRMQLRLTRLPF</sequence>